<reference evidence="4 5" key="1">
    <citation type="submission" date="2018-01" db="EMBL/GenBank/DDBJ databases">
        <authorList>
            <person name="Gaut B.S."/>
            <person name="Morton B.R."/>
            <person name="Clegg M.T."/>
            <person name="Duvall M.R."/>
        </authorList>
    </citation>
    <scope>NUCLEOTIDE SEQUENCE [LARGE SCALE GENOMIC DNA]</scope>
    <source>
        <strain evidence="4">GP69</strain>
    </source>
</reference>
<feature type="transmembrane region" description="Helical" evidence="2">
    <location>
        <begin position="110"/>
        <end position="133"/>
    </location>
</feature>
<dbReference type="Proteomes" id="UP000236311">
    <property type="component" value="Unassembled WGS sequence"/>
</dbReference>
<evidence type="ECO:0000313" key="5">
    <source>
        <dbReference type="Proteomes" id="UP000236311"/>
    </source>
</evidence>
<dbReference type="EMBL" id="OFSM01000009">
    <property type="protein sequence ID" value="SOY29300.1"/>
    <property type="molecule type" value="Genomic_DNA"/>
</dbReference>
<name>A0A2K4ZFP7_9FIRM</name>
<dbReference type="InterPro" id="IPR008756">
    <property type="entry name" value="Peptidase_M56"/>
</dbReference>
<evidence type="ECO:0000256" key="1">
    <source>
        <dbReference type="SAM" id="MobiDB-lite"/>
    </source>
</evidence>
<organism evidence="4 5">
    <name type="scientific">Acetatifactor muris</name>
    <dbReference type="NCBI Taxonomy" id="879566"/>
    <lineage>
        <taxon>Bacteria</taxon>
        <taxon>Bacillati</taxon>
        <taxon>Bacillota</taxon>
        <taxon>Clostridia</taxon>
        <taxon>Lachnospirales</taxon>
        <taxon>Lachnospiraceae</taxon>
        <taxon>Acetatifactor</taxon>
    </lineage>
</organism>
<dbReference type="OrthoDB" id="9804799at2"/>
<evidence type="ECO:0000256" key="2">
    <source>
        <dbReference type="SAM" id="Phobius"/>
    </source>
</evidence>
<dbReference type="CDD" id="cd07341">
    <property type="entry name" value="M56_BlaR1_MecR1_like"/>
    <property type="match status" value="1"/>
</dbReference>
<gene>
    <name evidence="4" type="primary">blaR1_5</name>
    <name evidence="4" type="ORF">AMURIS_02015</name>
</gene>
<dbReference type="RefSeq" id="WP_103239407.1">
    <property type="nucleotide sequence ID" value="NZ_JANJZD010000009.1"/>
</dbReference>
<protein>
    <submittedName>
        <fullName evidence="4">Regulatory protein BlaR1</fullName>
    </submittedName>
</protein>
<feature type="compositionally biased region" description="Polar residues" evidence="1">
    <location>
        <begin position="383"/>
        <end position="396"/>
    </location>
</feature>
<proteinExistence type="predicted"/>
<evidence type="ECO:0000259" key="3">
    <source>
        <dbReference type="Pfam" id="PF05569"/>
    </source>
</evidence>
<feature type="transmembrane region" description="Helical" evidence="2">
    <location>
        <begin position="168"/>
        <end position="186"/>
    </location>
</feature>
<dbReference type="PANTHER" id="PTHR34978">
    <property type="entry name" value="POSSIBLE SENSOR-TRANSDUCER PROTEIN BLAR"/>
    <property type="match status" value="1"/>
</dbReference>
<dbReference type="AlphaFoldDB" id="A0A2K4ZFP7"/>
<feature type="transmembrane region" description="Helical" evidence="2">
    <location>
        <begin position="36"/>
        <end position="60"/>
    </location>
</feature>
<evidence type="ECO:0000313" key="4">
    <source>
        <dbReference type="EMBL" id="SOY29300.1"/>
    </source>
</evidence>
<dbReference type="InterPro" id="IPR052173">
    <property type="entry name" value="Beta-lactam_resp_regulator"/>
</dbReference>
<keyword evidence="2" id="KW-1133">Transmembrane helix</keyword>
<keyword evidence="5" id="KW-1185">Reference proteome</keyword>
<keyword evidence="2" id="KW-0472">Membrane</keyword>
<feature type="transmembrane region" description="Helical" evidence="2">
    <location>
        <begin position="218"/>
        <end position="240"/>
    </location>
</feature>
<feature type="transmembrane region" description="Helical" evidence="2">
    <location>
        <begin position="6"/>
        <end position="24"/>
    </location>
</feature>
<keyword evidence="2" id="KW-0812">Transmembrane</keyword>
<feature type="transmembrane region" description="Helical" evidence="2">
    <location>
        <begin position="303"/>
        <end position="323"/>
    </location>
</feature>
<dbReference type="Pfam" id="PF05569">
    <property type="entry name" value="Peptidase_M56"/>
    <property type="match status" value="1"/>
</dbReference>
<dbReference type="PANTHER" id="PTHR34978:SF3">
    <property type="entry name" value="SLR0241 PROTEIN"/>
    <property type="match status" value="1"/>
</dbReference>
<accession>A0A2K4ZFP7</accession>
<feature type="domain" description="Peptidase M56" evidence="3">
    <location>
        <begin position="3"/>
        <end position="297"/>
    </location>
</feature>
<feature type="region of interest" description="Disordered" evidence="1">
    <location>
        <begin position="332"/>
        <end position="398"/>
    </location>
</feature>
<sequence length="649" mass="72693">MGLMQRSLYGGILILVILMARALLRNKLPRRTFPILWGIAMVRLLLPFSFSSIFSVYSFLQKETGTFIAGNAVQGMPGGAAPAGELPAWDGIQNFVSGEGMAAMPDEKGIPVFFIVWCIGVLLCVLFFATAYIRCMRKFRRAVLVESAWVCQWLSSRRRGRFISVRRARGIVAPLTYGIIRPVILLPERIVWEERRELEYVLQHEYVHICHYDAVMKLMMLVVLCMHWFNPLVWLMAALLNRDIELACDAGVLRRFGEQARAGYAMTLIGMEEKKSVLMPLYNGFSKNAIEERIKSIMKYKKVTYAAVSAAALLVVFIVLVFATSAQNAEAAEGGMNPTESGMGNQEDVLMDPPKEGGENESQTSVKPEETEEPDTAGIPGENTDNQMENDTNTGNGEYVLSYTAEGMEVEEPANLYTGDGYCLLIPVEGWRGYAPDAWMLEANEMVQFWINDYSGSTWEQVEKQLQENGYTRTDVDGIMRKEDTDRIYHVNIRRSGEQVMCFNYTYPADPEYIEGFELFLSVVAANFAILPKENGGTQSEDGKLAEQAAFAFWEAYLAGDSDTLKQYLTADYTGELEVFPDGQDGHSAQEAEVLAVKGTDIGEQAVGNKIDVWVEFRPSATADTLEYLWISMVKEAEGWKAESYGLEM</sequence>